<keyword evidence="3" id="KW-1185">Reference proteome</keyword>
<dbReference type="EMBL" id="WTXG01000025">
    <property type="protein sequence ID" value="KAI0298976.1"/>
    <property type="molecule type" value="Genomic_DNA"/>
</dbReference>
<dbReference type="PANTHER" id="PTHR39474">
    <property type="entry name" value="UNNAMED PRODUCT"/>
    <property type="match status" value="1"/>
</dbReference>
<comment type="caution">
    <text evidence="2">The sequence shown here is derived from an EMBL/GenBank/DDBJ whole genome shotgun (WGS) entry which is preliminary data.</text>
</comment>
<feature type="compositionally biased region" description="Polar residues" evidence="1">
    <location>
        <begin position="96"/>
        <end position="107"/>
    </location>
</feature>
<organism evidence="2 3">
    <name type="scientific">Multifurca ochricompacta</name>
    <dbReference type="NCBI Taxonomy" id="376703"/>
    <lineage>
        <taxon>Eukaryota</taxon>
        <taxon>Fungi</taxon>
        <taxon>Dikarya</taxon>
        <taxon>Basidiomycota</taxon>
        <taxon>Agaricomycotina</taxon>
        <taxon>Agaricomycetes</taxon>
        <taxon>Russulales</taxon>
        <taxon>Russulaceae</taxon>
        <taxon>Multifurca</taxon>
    </lineage>
</organism>
<evidence type="ECO:0000313" key="2">
    <source>
        <dbReference type="EMBL" id="KAI0298976.1"/>
    </source>
</evidence>
<accession>A0AAD4QMP2</accession>
<evidence type="ECO:0000313" key="3">
    <source>
        <dbReference type="Proteomes" id="UP001203297"/>
    </source>
</evidence>
<dbReference type="Proteomes" id="UP001203297">
    <property type="component" value="Unassembled WGS sequence"/>
</dbReference>
<proteinExistence type="predicted"/>
<sequence length="123" mass="13433">MTVNDMKRAGYALRPDLCWRFERAPPLASDNAVKLNIGSEGVTSVKYDALGPLVINRDGVRGLIVDTVSHYELANMTPTERERTFRVLVARNQIRLTNQDQEQTSSPGELLGGASQGDGGTDT</sequence>
<feature type="compositionally biased region" description="Gly residues" evidence="1">
    <location>
        <begin position="110"/>
        <end position="123"/>
    </location>
</feature>
<dbReference type="PANTHER" id="PTHR39474:SF1">
    <property type="entry name" value="FUNGAL SPECIFIC TRANSCRIPTION FACTOR"/>
    <property type="match status" value="1"/>
</dbReference>
<reference evidence="2" key="1">
    <citation type="journal article" date="2022" name="New Phytol.">
        <title>Evolutionary transition to the ectomycorrhizal habit in the genomes of a hyperdiverse lineage of mushroom-forming fungi.</title>
        <authorList>
            <person name="Looney B."/>
            <person name="Miyauchi S."/>
            <person name="Morin E."/>
            <person name="Drula E."/>
            <person name="Courty P.E."/>
            <person name="Kohler A."/>
            <person name="Kuo A."/>
            <person name="LaButti K."/>
            <person name="Pangilinan J."/>
            <person name="Lipzen A."/>
            <person name="Riley R."/>
            <person name="Andreopoulos W."/>
            <person name="He G."/>
            <person name="Johnson J."/>
            <person name="Nolan M."/>
            <person name="Tritt A."/>
            <person name="Barry K.W."/>
            <person name="Grigoriev I.V."/>
            <person name="Nagy L.G."/>
            <person name="Hibbett D."/>
            <person name="Henrissat B."/>
            <person name="Matheny P.B."/>
            <person name="Labbe J."/>
            <person name="Martin F.M."/>
        </authorList>
    </citation>
    <scope>NUCLEOTIDE SEQUENCE</scope>
    <source>
        <strain evidence="2">BPL690</strain>
    </source>
</reference>
<feature type="region of interest" description="Disordered" evidence="1">
    <location>
        <begin position="96"/>
        <end position="123"/>
    </location>
</feature>
<gene>
    <name evidence="2" type="ORF">B0F90DRAFT_1668805</name>
</gene>
<protein>
    <submittedName>
        <fullName evidence="2">Uncharacterized protein</fullName>
    </submittedName>
</protein>
<dbReference type="AlphaFoldDB" id="A0AAD4QMP2"/>
<name>A0AAD4QMP2_9AGAM</name>
<evidence type="ECO:0000256" key="1">
    <source>
        <dbReference type="SAM" id="MobiDB-lite"/>
    </source>
</evidence>